<dbReference type="Gene3D" id="3.30.300.30">
    <property type="match status" value="1"/>
</dbReference>
<dbReference type="OrthoDB" id="3802848at2"/>
<name>A0A4Q7ZKR8_9ACTN</name>
<dbReference type="InterPro" id="IPR000873">
    <property type="entry name" value="AMP-dep_synth/lig_dom"/>
</dbReference>
<dbReference type="InterPro" id="IPR020845">
    <property type="entry name" value="AMP-binding_CS"/>
</dbReference>
<comment type="caution">
    <text evidence="3">The sequence shown here is derived from an EMBL/GenBank/DDBJ whole genome shotgun (WGS) entry which is preliminary data.</text>
</comment>
<dbReference type="EMBL" id="SHKY01000001">
    <property type="protein sequence ID" value="RZU50933.1"/>
    <property type="molecule type" value="Genomic_DNA"/>
</dbReference>
<dbReference type="SUPFAM" id="SSF56801">
    <property type="entry name" value="Acetyl-CoA synthetase-like"/>
    <property type="match status" value="1"/>
</dbReference>
<dbReference type="GO" id="GO:0031177">
    <property type="term" value="F:phosphopantetheine binding"/>
    <property type="evidence" value="ECO:0007669"/>
    <property type="project" value="TreeGrafter"/>
</dbReference>
<dbReference type="GO" id="GO:0005737">
    <property type="term" value="C:cytoplasm"/>
    <property type="evidence" value="ECO:0007669"/>
    <property type="project" value="TreeGrafter"/>
</dbReference>
<feature type="domain" description="AMP-binding enzyme C-terminal" evidence="2">
    <location>
        <begin position="437"/>
        <end position="509"/>
    </location>
</feature>
<feature type="domain" description="AMP-dependent synthetase/ligase" evidence="1">
    <location>
        <begin position="24"/>
        <end position="371"/>
    </location>
</feature>
<dbReference type="GO" id="GO:0043041">
    <property type="term" value="P:amino acid activation for nonribosomal peptide biosynthetic process"/>
    <property type="evidence" value="ECO:0007669"/>
    <property type="project" value="TreeGrafter"/>
</dbReference>
<dbReference type="InterPro" id="IPR025110">
    <property type="entry name" value="AMP-bd_C"/>
</dbReference>
<dbReference type="Proteomes" id="UP000292564">
    <property type="component" value="Unassembled WGS sequence"/>
</dbReference>
<dbReference type="GO" id="GO:0044550">
    <property type="term" value="P:secondary metabolite biosynthetic process"/>
    <property type="evidence" value="ECO:0007669"/>
    <property type="project" value="TreeGrafter"/>
</dbReference>
<dbReference type="PANTHER" id="PTHR45527">
    <property type="entry name" value="NONRIBOSOMAL PEPTIDE SYNTHETASE"/>
    <property type="match status" value="1"/>
</dbReference>
<evidence type="ECO:0000313" key="3">
    <source>
        <dbReference type="EMBL" id="RZU50933.1"/>
    </source>
</evidence>
<dbReference type="Pfam" id="PF00501">
    <property type="entry name" value="AMP-binding"/>
    <property type="match status" value="1"/>
</dbReference>
<dbReference type="PANTHER" id="PTHR45527:SF1">
    <property type="entry name" value="FATTY ACID SYNTHASE"/>
    <property type="match status" value="1"/>
</dbReference>
<reference evidence="3 4" key="1">
    <citation type="submission" date="2019-02" db="EMBL/GenBank/DDBJ databases">
        <title>Sequencing the genomes of 1000 actinobacteria strains.</title>
        <authorList>
            <person name="Klenk H.-P."/>
        </authorList>
    </citation>
    <scope>NUCLEOTIDE SEQUENCE [LARGE SCALE GENOMIC DNA]</scope>
    <source>
        <strain evidence="3 4">DSM 45162</strain>
    </source>
</reference>
<sequence>MTTTTAARLSEIDGLMASARFAIVADEFPAETAIDTGSETVSYFEFRDAVSAAASVLADLKIARQGRIGLVADKRPSTYEYYLGSWHGAHAVVPLGPQNPTAFNADICRRAGLDAVVVDPTLHPELAATLRHDGIAVVDPNQPAPGAAGPAEPLLPGDIAYILFTSGSTGRPKGVPVSHGNVRAYLNMALPASELGPGARLSHTFALTFDPSVHDMLAAWTTGSTLVVPRNRELLAPSAYVSRRGITHWYSVPSLAAYARRSGTLGADSMPALRQSLFIGEPLPLELARDWAAAAPGSIVRNVYGPTELTISCVEYQLPADVTDWPETSNGTAPIGAVYPDLEWVLVDGDRTSSTQGELCVRGSMRFPGYLSPADNADRFLTIADGTATRVAPGDPVPADHWYRTGDLVRVAAEGLLHLGRLDRQVKISGHRIELGEVEWKLSTHPDVLDAAVLALPDGNGGLQLRAAATGTAREYAEIKQYLLGLMPAYMLPAAVTWLPSFPVNGSGKVDYLALRDMLVTA</sequence>
<gene>
    <name evidence="3" type="ORF">EV385_2725</name>
</gene>
<dbReference type="InterPro" id="IPR042099">
    <property type="entry name" value="ANL_N_sf"/>
</dbReference>
<proteinExistence type="predicted"/>
<keyword evidence="4" id="KW-1185">Reference proteome</keyword>
<dbReference type="InterPro" id="IPR045851">
    <property type="entry name" value="AMP-bd_C_sf"/>
</dbReference>
<dbReference type="RefSeq" id="WP_130509782.1">
    <property type="nucleotide sequence ID" value="NZ_SHKY01000001.1"/>
</dbReference>
<dbReference type="AlphaFoldDB" id="A0A4Q7ZKR8"/>
<organism evidence="3 4">
    <name type="scientific">Krasilnikovia cinnamomea</name>
    <dbReference type="NCBI Taxonomy" id="349313"/>
    <lineage>
        <taxon>Bacteria</taxon>
        <taxon>Bacillati</taxon>
        <taxon>Actinomycetota</taxon>
        <taxon>Actinomycetes</taxon>
        <taxon>Micromonosporales</taxon>
        <taxon>Micromonosporaceae</taxon>
        <taxon>Krasilnikovia</taxon>
    </lineage>
</organism>
<accession>A0A4Q7ZKR8</accession>
<dbReference type="Pfam" id="PF13193">
    <property type="entry name" value="AMP-binding_C"/>
    <property type="match status" value="1"/>
</dbReference>
<evidence type="ECO:0000259" key="2">
    <source>
        <dbReference type="Pfam" id="PF13193"/>
    </source>
</evidence>
<dbReference type="Gene3D" id="3.40.50.12780">
    <property type="entry name" value="N-terminal domain of ligase-like"/>
    <property type="match status" value="1"/>
</dbReference>
<evidence type="ECO:0000259" key="1">
    <source>
        <dbReference type="Pfam" id="PF00501"/>
    </source>
</evidence>
<evidence type="ECO:0000313" key="4">
    <source>
        <dbReference type="Proteomes" id="UP000292564"/>
    </source>
</evidence>
<dbReference type="PROSITE" id="PS00455">
    <property type="entry name" value="AMP_BINDING"/>
    <property type="match status" value="1"/>
</dbReference>
<protein>
    <submittedName>
        <fullName evidence="3">Amino acid adenylation domain-containing protein</fullName>
    </submittedName>
</protein>